<feature type="region of interest" description="Disordered" evidence="1">
    <location>
        <begin position="131"/>
        <end position="162"/>
    </location>
</feature>
<dbReference type="Proteomes" id="UP000812966">
    <property type="component" value="Unassembled WGS sequence"/>
</dbReference>
<dbReference type="EMBL" id="JABELV010000016">
    <property type="protein sequence ID" value="KAG7567038.1"/>
    <property type="molecule type" value="Genomic_DNA"/>
</dbReference>
<dbReference type="AlphaFoldDB" id="A0A8K0JQ08"/>
<sequence>MGAGPTTRYDFGLEDVEAALTIQYLARDARMPVPPPYTSHALQQLNQWIVGTDRYEGNQKQGVSDGWGLGRGVCSNCRVDETEAVCWWTDPVVKTVLGLNRRLCYACGVFKYNNLVDRPVNIGRQVLRNLPPPLSTSDRPIQSQPCPNKHSRPPLRTVGPPHPNIPFTDNMASYAIPIKPYSKVQGGWYDQGLTGQGEIWQPEIQHISWVPS</sequence>
<organism evidence="2 3">
    <name type="scientific">Filobasidium floriforme</name>
    <dbReference type="NCBI Taxonomy" id="5210"/>
    <lineage>
        <taxon>Eukaryota</taxon>
        <taxon>Fungi</taxon>
        <taxon>Dikarya</taxon>
        <taxon>Basidiomycota</taxon>
        <taxon>Agaricomycotina</taxon>
        <taxon>Tremellomycetes</taxon>
        <taxon>Filobasidiales</taxon>
        <taxon>Filobasidiaceae</taxon>
        <taxon>Filobasidium</taxon>
    </lineage>
</organism>
<name>A0A8K0JQ08_9TREE</name>
<gene>
    <name evidence="2" type="ORF">FFLO_01164</name>
</gene>
<evidence type="ECO:0000313" key="3">
    <source>
        <dbReference type="Proteomes" id="UP000812966"/>
    </source>
</evidence>
<evidence type="ECO:0000256" key="1">
    <source>
        <dbReference type="SAM" id="MobiDB-lite"/>
    </source>
</evidence>
<reference evidence="2" key="1">
    <citation type="submission" date="2020-04" db="EMBL/GenBank/DDBJ databases">
        <title>Analysis of mating type loci in Filobasidium floriforme.</title>
        <authorList>
            <person name="Nowrousian M."/>
        </authorList>
    </citation>
    <scope>NUCLEOTIDE SEQUENCE</scope>
    <source>
        <strain evidence="2">CBS 6242</strain>
    </source>
</reference>
<accession>A0A8K0JQ08</accession>
<keyword evidence="3" id="KW-1185">Reference proteome</keyword>
<comment type="caution">
    <text evidence="2">The sequence shown here is derived from an EMBL/GenBank/DDBJ whole genome shotgun (WGS) entry which is preliminary data.</text>
</comment>
<proteinExistence type="predicted"/>
<evidence type="ECO:0000313" key="2">
    <source>
        <dbReference type="EMBL" id="KAG7567038.1"/>
    </source>
</evidence>
<protein>
    <submittedName>
        <fullName evidence="2">Uncharacterized protein</fullName>
    </submittedName>
</protein>
<feature type="compositionally biased region" description="Polar residues" evidence="1">
    <location>
        <begin position="135"/>
        <end position="146"/>
    </location>
</feature>